<gene>
    <name evidence="1" type="ORF">KUCAC02_018544</name>
</gene>
<name>A0ACB9W9R1_CHAAC</name>
<comment type="caution">
    <text evidence="1">The sequence shown here is derived from an EMBL/GenBank/DDBJ whole genome shotgun (WGS) entry which is preliminary data.</text>
</comment>
<keyword evidence="2" id="KW-1185">Reference proteome</keyword>
<protein>
    <submittedName>
        <fullName evidence="1">Uncharacterized protein</fullName>
    </submittedName>
</protein>
<proteinExistence type="predicted"/>
<organism evidence="1 2">
    <name type="scientific">Chaenocephalus aceratus</name>
    <name type="common">Blackfin icefish</name>
    <name type="synonym">Chaenichthys aceratus</name>
    <dbReference type="NCBI Taxonomy" id="36190"/>
    <lineage>
        <taxon>Eukaryota</taxon>
        <taxon>Metazoa</taxon>
        <taxon>Chordata</taxon>
        <taxon>Craniata</taxon>
        <taxon>Vertebrata</taxon>
        <taxon>Euteleostomi</taxon>
        <taxon>Actinopterygii</taxon>
        <taxon>Neopterygii</taxon>
        <taxon>Teleostei</taxon>
        <taxon>Neoteleostei</taxon>
        <taxon>Acanthomorphata</taxon>
        <taxon>Eupercaria</taxon>
        <taxon>Perciformes</taxon>
        <taxon>Notothenioidei</taxon>
        <taxon>Channichthyidae</taxon>
        <taxon>Chaenocephalus</taxon>
    </lineage>
</organism>
<evidence type="ECO:0000313" key="2">
    <source>
        <dbReference type="Proteomes" id="UP001057452"/>
    </source>
</evidence>
<dbReference type="Proteomes" id="UP001057452">
    <property type="component" value="Chromosome 17"/>
</dbReference>
<dbReference type="EMBL" id="CM043801">
    <property type="protein sequence ID" value="KAI4809677.1"/>
    <property type="molecule type" value="Genomic_DNA"/>
</dbReference>
<reference evidence="1" key="1">
    <citation type="submission" date="2022-05" db="EMBL/GenBank/DDBJ databases">
        <title>Chromosome-level genome of Chaenocephalus aceratus.</title>
        <authorList>
            <person name="Park H."/>
        </authorList>
    </citation>
    <scope>NUCLEOTIDE SEQUENCE</scope>
    <source>
        <strain evidence="1">KU_202001</strain>
    </source>
</reference>
<evidence type="ECO:0000313" key="1">
    <source>
        <dbReference type="EMBL" id="KAI4809677.1"/>
    </source>
</evidence>
<sequence length="191" mass="20931">MSKWIKPCSARCGSKTLFCSEGVALSKSPKSPGLVKAEGKSPYCTTPVSHMRFLRPVSTSTPPCSTAESPGRNSAMRVKEKPTNPWITLSQDMNVRRVTVAKRTPGRTSTTFHRSTKGSSFQFLEQRCGFFHCKKCNIRWESAYVGASLEPVRCTTSSSAGSVRLGLTLQGGAQPLQGLLSDYLQLFKYLV</sequence>
<accession>A0ACB9W9R1</accession>